<name>A0A2G8TCY5_9BURK</name>
<evidence type="ECO:0000313" key="1">
    <source>
        <dbReference type="EMBL" id="PIL43829.1"/>
    </source>
</evidence>
<keyword evidence="2" id="KW-1185">Reference proteome</keyword>
<protein>
    <submittedName>
        <fullName evidence="1">Uncharacterized protein</fullName>
    </submittedName>
</protein>
<dbReference type="AlphaFoldDB" id="A0A2G8TCY5"/>
<reference evidence="1 2" key="1">
    <citation type="submission" date="2017-10" db="EMBL/GenBank/DDBJ databases">
        <title>Massilia psychrophilum sp. nov., a novel purple-pigmented bacterium isolated from Tianshan glacier, Xinjiang Municipality, China.</title>
        <authorList>
            <person name="Wang H."/>
        </authorList>
    </citation>
    <scope>NUCLEOTIDE SEQUENCE [LARGE SCALE GENOMIC DNA]</scope>
    <source>
        <strain evidence="1 2">JCM 30074</strain>
    </source>
</reference>
<sequence length="121" mass="13275">MQRFWSPKPPSQAHVIMRATAVINHVIFDVGIDTLVGGTFVLDKRLRLRFVSMAPARPRGVVALLKVSQLEEAVLFRGLGIDEVLDMRIVRQHSACLARAVVRDLGVQSAALRALPAAPAR</sequence>
<comment type="caution">
    <text evidence="1">The sequence shown here is derived from an EMBL/GenBank/DDBJ whole genome shotgun (WGS) entry which is preliminary data.</text>
</comment>
<accession>A0A2G8TCY5</accession>
<gene>
    <name evidence="1" type="ORF">CR105_17535</name>
</gene>
<organism evidence="1 2">
    <name type="scientific">Massilia eurypsychrophila</name>
    <dbReference type="NCBI Taxonomy" id="1485217"/>
    <lineage>
        <taxon>Bacteria</taxon>
        <taxon>Pseudomonadati</taxon>
        <taxon>Pseudomonadota</taxon>
        <taxon>Betaproteobacteria</taxon>
        <taxon>Burkholderiales</taxon>
        <taxon>Oxalobacteraceae</taxon>
        <taxon>Telluria group</taxon>
        <taxon>Massilia</taxon>
    </lineage>
</organism>
<proteinExistence type="predicted"/>
<dbReference type="EMBL" id="PDOC01000011">
    <property type="protein sequence ID" value="PIL43829.1"/>
    <property type="molecule type" value="Genomic_DNA"/>
</dbReference>
<dbReference type="Proteomes" id="UP000230390">
    <property type="component" value="Unassembled WGS sequence"/>
</dbReference>
<evidence type="ECO:0000313" key="2">
    <source>
        <dbReference type="Proteomes" id="UP000230390"/>
    </source>
</evidence>